<dbReference type="InterPro" id="IPR011067">
    <property type="entry name" value="Plasmid_toxin/cell-grow_inhib"/>
</dbReference>
<dbReference type="AlphaFoldDB" id="A0A368KQQ3"/>
<organism evidence="1 2">
    <name type="scientific">Bremerella cremea</name>
    <dbReference type="NCBI Taxonomy" id="1031537"/>
    <lineage>
        <taxon>Bacteria</taxon>
        <taxon>Pseudomonadati</taxon>
        <taxon>Planctomycetota</taxon>
        <taxon>Planctomycetia</taxon>
        <taxon>Pirellulales</taxon>
        <taxon>Pirellulaceae</taxon>
        <taxon>Bremerella</taxon>
    </lineage>
</organism>
<dbReference type="Pfam" id="PF02452">
    <property type="entry name" value="PemK_toxin"/>
    <property type="match status" value="1"/>
</dbReference>
<gene>
    <name evidence="1" type="ORF">DTL42_11565</name>
</gene>
<evidence type="ECO:0000313" key="1">
    <source>
        <dbReference type="EMBL" id="RCS49173.1"/>
    </source>
</evidence>
<dbReference type="RefSeq" id="WP_114368890.1">
    <property type="nucleotide sequence ID" value="NZ_QPEX01000024.1"/>
</dbReference>
<dbReference type="OrthoDB" id="129822at2"/>
<accession>A0A368KQQ3</accession>
<dbReference type="GO" id="GO:0003677">
    <property type="term" value="F:DNA binding"/>
    <property type="evidence" value="ECO:0007669"/>
    <property type="project" value="InterPro"/>
</dbReference>
<sequence>MIPGEIYLCNFPFSGGVGSKPRPVVVISRSGANRGPDVIVLPISSTTASRNAPFAFAIDSTSPNFPQTGLRQSSTVKCSKPFTIEKTLIARRLGSFHASDLASIKGIFLSVF</sequence>
<dbReference type="GO" id="GO:0006402">
    <property type="term" value="P:mRNA catabolic process"/>
    <property type="evidence" value="ECO:0007669"/>
    <property type="project" value="TreeGrafter"/>
</dbReference>
<dbReference type="GO" id="GO:0016075">
    <property type="term" value="P:rRNA catabolic process"/>
    <property type="evidence" value="ECO:0007669"/>
    <property type="project" value="TreeGrafter"/>
</dbReference>
<dbReference type="EMBL" id="QPEX01000024">
    <property type="protein sequence ID" value="RCS49173.1"/>
    <property type="molecule type" value="Genomic_DNA"/>
</dbReference>
<name>A0A368KQQ3_9BACT</name>
<dbReference type="InterPro" id="IPR003477">
    <property type="entry name" value="PemK-like"/>
</dbReference>
<dbReference type="PANTHER" id="PTHR33988">
    <property type="entry name" value="ENDORIBONUCLEASE MAZF-RELATED"/>
    <property type="match status" value="1"/>
</dbReference>
<dbReference type="GO" id="GO:0004521">
    <property type="term" value="F:RNA endonuclease activity"/>
    <property type="evidence" value="ECO:0007669"/>
    <property type="project" value="TreeGrafter"/>
</dbReference>
<proteinExistence type="predicted"/>
<dbReference type="SUPFAM" id="SSF50118">
    <property type="entry name" value="Cell growth inhibitor/plasmid maintenance toxic component"/>
    <property type="match status" value="1"/>
</dbReference>
<dbReference type="Gene3D" id="2.30.30.110">
    <property type="match status" value="1"/>
</dbReference>
<dbReference type="Proteomes" id="UP000253562">
    <property type="component" value="Unassembled WGS sequence"/>
</dbReference>
<reference evidence="1 2" key="1">
    <citation type="submission" date="2018-07" db="EMBL/GenBank/DDBJ databases">
        <title>Comparative genomes isolates from brazilian mangrove.</title>
        <authorList>
            <person name="De Araujo J.E."/>
            <person name="Taketani R.G."/>
            <person name="Silva M.C.P."/>
            <person name="Lourenco M.V."/>
            <person name="Oliveira V.M."/>
            <person name="Andreote F.D."/>
        </authorList>
    </citation>
    <scope>NUCLEOTIDE SEQUENCE [LARGE SCALE GENOMIC DNA]</scope>
    <source>
        <strain evidence="1 2">HEX PRIS-MGV</strain>
    </source>
</reference>
<comment type="caution">
    <text evidence="1">The sequence shown here is derived from an EMBL/GenBank/DDBJ whole genome shotgun (WGS) entry which is preliminary data.</text>
</comment>
<evidence type="ECO:0000313" key="2">
    <source>
        <dbReference type="Proteomes" id="UP000253562"/>
    </source>
</evidence>
<protein>
    <submittedName>
        <fullName evidence="1">Type II toxin-antitoxin system PemK/MazF family toxin</fullName>
    </submittedName>
</protein>